<name>A0A4Q2V502_FUSOX</name>
<feature type="repeat" description="ANK" evidence="3">
    <location>
        <begin position="55"/>
        <end position="88"/>
    </location>
</feature>
<dbReference type="EMBL" id="MQTW01000248">
    <property type="protein sequence ID" value="RYC81410.1"/>
    <property type="molecule type" value="Genomic_DNA"/>
</dbReference>
<dbReference type="GO" id="GO:0004842">
    <property type="term" value="F:ubiquitin-protein transferase activity"/>
    <property type="evidence" value="ECO:0007669"/>
    <property type="project" value="TreeGrafter"/>
</dbReference>
<dbReference type="Pfam" id="PF12796">
    <property type="entry name" value="Ank_2"/>
    <property type="match status" value="1"/>
</dbReference>
<dbReference type="PANTHER" id="PTHR24171:SF8">
    <property type="entry name" value="BRCA1-ASSOCIATED RING DOMAIN PROTEIN 1"/>
    <property type="match status" value="1"/>
</dbReference>
<comment type="caution">
    <text evidence="4">The sequence shown here is derived from an EMBL/GenBank/DDBJ whole genome shotgun (WGS) entry which is preliminary data.</text>
</comment>
<evidence type="ECO:0000313" key="5">
    <source>
        <dbReference type="Proteomes" id="UP000290540"/>
    </source>
</evidence>
<evidence type="ECO:0000256" key="3">
    <source>
        <dbReference type="PROSITE-ProRule" id="PRU00023"/>
    </source>
</evidence>
<evidence type="ECO:0000256" key="2">
    <source>
        <dbReference type="ARBA" id="ARBA00023043"/>
    </source>
</evidence>
<dbReference type="PANTHER" id="PTHR24171">
    <property type="entry name" value="ANKYRIN REPEAT DOMAIN-CONTAINING PROTEIN 39-RELATED"/>
    <property type="match status" value="1"/>
</dbReference>
<organism evidence="4 5">
    <name type="scientific">Fusarium oxysporum f. sp. narcissi</name>
    <dbReference type="NCBI Taxonomy" id="451672"/>
    <lineage>
        <taxon>Eukaryota</taxon>
        <taxon>Fungi</taxon>
        <taxon>Dikarya</taxon>
        <taxon>Ascomycota</taxon>
        <taxon>Pezizomycotina</taxon>
        <taxon>Sordariomycetes</taxon>
        <taxon>Hypocreomycetidae</taxon>
        <taxon>Hypocreales</taxon>
        <taxon>Nectriaceae</taxon>
        <taxon>Fusarium</taxon>
        <taxon>Fusarium oxysporum species complex</taxon>
    </lineage>
</organism>
<dbReference type="Gene3D" id="1.25.40.20">
    <property type="entry name" value="Ankyrin repeat-containing domain"/>
    <property type="match status" value="1"/>
</dbReference>
<dbReference type="InterPro" id="IPR002110">
    <property type="entry name" value="Ankyrin_rpt"/>
</dbReference>
<dbReference type="Proteomes" id="UP000290540">
    <property type="component" value="Unassembled WGS sequence"/>
</dbReference>
<dbReference type="SUPFAM" id="SSF48403">
    <property type="entry name" value="Ankyrin repeat"/>
    <property type="match status" value="1"/>
</dbReference>
<keyword evidence="2 3" id="KW-0040">ANK repeat</keyword>
<evidence type="ECO:0000313" key="4">
    <source>
        <dbReference type="EMBL" id="RYC81410.1"/>
    </source>
</evidence>
<accession>A0A4Q2V502</accession>
<gene>
    <name evidence="4" type="ORF">BFJ63_vAg15697</name>
</gene>
<dbReference type="AlphaFoldDB" id="A0A4Q2V502"/>
<dbReference type="PROSITE" id="PS50088">
    <property type="entry name" value="ANK_REPEAT"/>
    <property type="match status" value="1"/>
</dbReference>
<protein>
    <submittedName>
        <fullName evidence="4">Uncharacterized protein</fullName>
    </submittedName>
</protein>
<dbReference type="GO" id="GO:0085020">
    <property type="term" value="P:protein K6-linked ubiquitination"/>
    <property type="evidence" value="ECO:0007669"/>
    <property type="project" value="TreeGrafter"/>
</dbReference>
<sequence length="128" mass="14201">MEHPAVTSWLYDRCIDASYADSHGEIFLHQTVTENVERVQRLIDLGVKPDSADKTGWSVLHEALSGPGPTPIVKLLLDRGAKGDTKTHSGWSVLHTAVSAGHMDHVLLRMKLKRVEQKSTLRWPSLAV</sequence>
<reference evidence="4 5" key="1">
    <citation type="submission" date="2016-12" db="EMBL/GenBank/DDBJ databases">
        <title>Draft genome sequence of Fusarium oxysporum causing rot on Narcissus.</title>
        <authorList>
            <person name="Armitage A.D."/>
            <person name="Taylor A."/>
            <person name="Clarkson J.P."/>
            <person name="Harrison R.J."/>
            <person name="Jackson A.C."/>
        </authorList>
    </citation>
    <scope>NUCLEOTIDE SEQUENCE [LARGE SCALE GENOMIC DNA]</scope>
    <source>
        <strain evidence="4 5">N139</strain>
    </source>
</reference>
<keyword evidence="1" id="KW-0677">Repeat</keyword>
<evidence type="ECO:0000256" key="1">
    <source>
        <dbReference type="ARBA" id="ARBA00022737"/>
    </source>
</evidence>
<dbReference type="InterPro" id="IPR036770">
    <property type="entry name" value="Ankyrin_rpt-contain_sf"/>
</dbReference>
<proteinExistence type="predicted"/>